<sequence>MLQKDGTCFPSVSHVNGQSIDTEYLSGSKTQEFIDALAYFGFNSFYYSANMKLIQPKNAITFKGEGGHKHHLHAGAETIKVKEKTYNNMKHLFIIFTILLSFSCKESKENTVIEKVTNNKIEPNFDSIKISSLPFGNKILIDNFKKIFE</sequence>
<evidence type="ECO:0000313" key="2">
    <source>
        <dbReference type="Proteomes" id="UP000297998"/>
    </source>
</evidence>
<accession>A0A4Z1B6D9</accession>
<reference evidence="1 2" key="1">
    <citation type="submission" date="2019-03" db="EMBL/GenBank/DDBJ databases">
        <title>Empedobacter tilapiae sp. nov., isolated from an intestine of Nile tilapia Oreochromis niloticus.</title>
        <authorList>
            <person name="Kim Y.-O."/>
            <person name="Yoon J.-H."/>
        </authorList>
    </citation>
    <scope>NUCLEOTIDE SEQUENCE [LARGE SCALE GENOMIC DNA]</scope>
    <source>
        <strain evidence="1 2">MRS2</strain>
    </source>
</reference>
<dbReference type="AlphaFoldDB" id="A0A4Z1B6D9"/>
<protein>
    <submittedName>
        <fullName evidence="1">Uncharacterized protein</fullName>
    </submittedName>
</protein>
<evidence type="ECO:0000313" key="1">
    <source>
        <dbReference type="EMBL" id="TGN23614.1"/>
    </source>
</evidence>
<keyword evidence="2" id="KW-1185">Reference proteome</keyword>
<organism evidence="1 2">
    <name type="scientific">Empedobacter tilapiae</name>
    <dbReference type="NCBI Taxonomy" id="2491114"/>
    <lineage>
        <taxon>Bacteria</taxon>
        <taxon>Pseudomonadati</taxon>
        <taxon>Bacteroidota</taxon>
        <taxon>Flavobacteriia</taxon>
        <taxon>Flavobacteriales</taxon>
        <taxon>Weeksellaceae</taxon>
        <taxon>Empedobacter</taxon>
    </lineage>
</organism>
<dbReference type="OrthoDB" id="1183903at2"/>
<gene>
    <name evidence="1" type="ORF">E4J94_14265</name>
</gene>
<dbReference type="Proteomes" id="UP000297998">
    <property type="component" value="Unassembled WGS sequence"/>
</dbReference>
<name>A0A4Z1B6D9_9FLAO</name>
<proteinExistence type="predicted"/>
<dbReference type="RefSeq" id="WP_135836466.1">
    <property type="nucleotide sequence ID" value="NZ_SRPE01000011.1"/>
</dbReference>
<dbReference type="EMBL" id="SRPE01000011">
    <property type="protein sequence ID" value="TGN23614.1"/>
    <property type="molecule type" value="Genomic_DNA"/>
</dbReference>
<comment type="caution">
    <text evidence="1">The sequence shown here is derived from an EMBL/GenBank/DDBJ whole genome shotgun (WGS) entry which is preliminary data.</text>
</comment>